<dbReference type="Proteomes" id="UP000042958">
    <property type="component" value="Unassembled WGS sequence"/>
</dbReference>
<feature type="transmembrane region" description="Helical" evidence="5">
    <location>
        <begin position="437"/>
        <end position="457"/>
    </location>
</feature>
<evidence type="ECO:0000259" key="6">
    <source>
        <dbReference type="PROSITE" id="PS50850"/>
    </source>
</evidence>
<dbReference type="EMBL" id="CDHK01000001">
    <property type="protein sequence ID" value="CEJ54997.1"/>
    <property type="molecule type" value="Genomic_DNA"/>
</dbReference>
<dbReference type="InterPro" id="IPR036259">
    <property type="entry name" value="MFS_trans_sf"/>
</dbReference>
<proteinExistence type="predicted"/>
<feature type="transmembrane region" description="Helical" evidence="5">
    <location>
        <begin position="327"/>
        <end position="346"/>
    </location>
</feature>
<evidence type="ECO:0000256" key="3">
    <source>
        <dbReference type="ARBA" id="ARBA00022989"/>
    </source>
</evidence>
<evidence type="ECO:0000256" key="4">
    <source>
        <dbReference type="ARBA" id="ARBA00023136"/>
    </source>
</evidence>
<feature type="transmembrane region" description="Helical" evidence="5">
    <location>
        <begin position="59"/>
        <end position="86"/>
    </location>
</feature>
<feature type="transmembrane region" description="Helical" evidence="5">
    <location>
        <begin position="128"/>
        <end position="149"/>
    </location>
</feature>
<dbReference type="PANTHER" id="PTHR23502:SF139">
    <property type="entry name" value="MAJOR FACILITATOR SUPERFAMILY (MFS) PROFILE DOMAIN-CONTAINING PROTEIN-RELATED"/>
    <property type="match status" value="1"/>
</dbReference>
<feature type="transmembrane region" description="Helical" evidence="5">
    <location>
        <begin position="98"/>
        <end position="116"/>
    </location>
</feature>
<name>A0A0F7TGK2_PENBI</name>
<comment type="subcellular location">
    <subcellularLocation>
        <location evidence="1">Membrane</location>
        <topology evidence="1">Multi-pass membrane protein</topology>
    </subcellularLocation>
</comment>
<evidence type="ECO:0000256" key="2">
    <source>
        <dbReference type="ARBA" id="ARBA00022692"/>
    </source>
</evidence>
<protein>
    <recommendedName>
        <fullName evidence="6">Major facilitator superfamily (MFS) profile domain-containing protein</fullName>
    </recommendedName>
</protein>
<dbReference type="GO" id="GO:0022857">
    <property type="term" value="F:transmembrane transporter activity"/>
    <property type="evidence" value="ECO:0007669"/>
    <property type="project" value="InterPro"/>
</dbReference>
<feature type="transmembrane region" description="Helical" evidence="5">
    <location>
        <begin position="469"/>
        <end position="489"/>
    </location>
</feature>
<feature type="domain" description="Major facilitator superfamily (MFS) profile" evidence="6">
    <location>
        <begin position="56"/>
        <end position="527"/>
    </location>
</feature>
<sequence>MATPVDQKVKIEFLEDVEPQTVNAGEVLVDAAGDIQRLPVPSADPNDPLNFTLWEKSGVIVSCCWFSIMSLSVVGGLGAILSVFFGLYAPQGHSSTEIVWLATFPSLFVGVGNYLILPLGLVYGRRPVAIGSIIVLFVATIGCAVSQTLEQHLGLRCLQGLATGATESLLPLMLSEVTFVHQRGLVYGVYWATQNVVTSCLNIASSYEAAALGWRWFYWVYVIAVGVGLVIVVFGCFETRYERRAQLINGRVVVTDQFGVTQVLEGEQAREYMLALEAEEQDIPDETRPKKSYMEMLAPWQKPSKHPIKTILMAWYHMFEAFSSPGILYATLLSAVVLGCSVGMSLTYDTVLQEKYGWAAKNVGLINLGGVFGGFGGMLYAGVFGDWYILRLAKRAGGVHTPEHRLILLIVPGILMVISLLLYGFTANGNATWGGPYMGWTLLQVAFVSVLILSTSFAAEAWEKNPGPALVAVVGTKNIIAFGVSYGLTPMVTKYSYAAAMGILTAVTGAIFLLGIPVYFFNPAWRRYMQRREAKKEASS</sequence>
<reference evidence="8" key="1">
    <citation type="journal article" date="2015" name="Genome Announc.">
        <title>Draft genome sequence of the fungus Penicillium brasilianum MG11.</title>
        <authorList>
            <person name="Horn F."/>
            <person name="Linde J."/>
            <person name="Mattern D.J."/>
            <person name="Walther G."/>
            <person name="Guthke R."/>
            <person name="Brakhage A.A."/>
            <person name="Valiante V."/>
        </authorList>
    </citation>
    <scope>NUCLEOTIDE SEQUENCE [LARGE SCALE GENOMIC DNA]</scope>
    <source>
        <strain evidence="8">MG11</strain>
    </source>
</reference>
<keyword evidence="8" id="KW-1185">Reference proteome</keyword>
<evidence type="ECO:0000313" key="8">
    <source>
        <dbReference type="Proteomes" id="UP000042958"/>
    </source>
</evidence>
<dbReference type="InterPro" id="IPR020846">
    <property type="entry name" value="MFS_dom"/>
</dbReference>
<gene>
    <name evidence="7" type="ORF">PMG11_01281</name>
</gene>
<feature type="transmembrane region" description="Helical" evidence="5">
    <location>
        <begin position="216"/>
        <end position="237"/>
    </location>
</feature>
<dbReference type="AlphaFoldDB" id="A0A0F7TGK2"/>
<dbReference type="Gene3D" id="1.20.1250.20">
    <property type="entry name" value="MFS general substrate transporter like domains"/>
    <property type="match status" value="1"/>
</dbReference>
<keyword evidence="2 5" id="KW-0812">Transmembrane</keyword>
<organism evidence="7 8">
    <name type="scientific">Penicillium brasilianum</name>
    <dbReference type="NCBI Taxonomy" id="104259"/>
    <lineage>
        <taxon>Eukaryota</taxon>
        <taxon>Fungi</taxon>
        <taxon>Dikarya</taxon>
        <taxon>Ascomycota</taxon>
        <taxon>Pezizomycotina</taxon>
        <taxon>Eurotiomycetes</taxon>
        <taxon>Eurotiomycetidae</taxon>
        <taxon>Eurotiales</taxon>
        <taxon>Aspergillaceae</taxon>
        <taxon>Penicillium</taxon>
    </lineage>
</organism>
<feature type="transmembrane region" description="Helical" evidence="5">
    <location>
        <begin position="406"/>
        <end position="425"/>
    </location>
</feature>
<dbReference type="PROSITE" id="PS50850">
    <property type="entry name" value="MFS"/>
    <property type="match status" value="1"/>
</dbReference>
<dbReference type="PANTHER" id="PTHR23502">
    <property type="entry name" value="MAJOR FACILITATOR SUPERFAMILY"/>
    <property type="match status" value="1"/>
</dbReference>
<evidence type="ECO:0000256" key="5">
    <source>
        <dbReference type="SAM" id="Phobius"/>
    </source>
</evidence>
<evidence type="ECO:0000313" key="7">
    <source>
        <dbReference type="EMBL" id="CEJ54997.1"/>
    </source>
</evidence>
<feature type="transmembrane region" description="Helical" evidence="5">
    <location>
        <begin position="495"/>
        <end position="521"/>
    </location>
</feature>
<dbReference type="Pfam" id="PF07690">
    <property type="entry name" value="MFS_1"/>
    <property type="match status" value="1"/>
</dbReference>
<feature type="transmembrane region" description="Helical" evidence="5">
    <location>
        <begin position="366"/>
        <end position="385"/>
    </location>
</feature>
<keyword evidence="3 5" id="KW-1133">Transmembrane helix</keyword>
<dbReference type="GO" id="GO:0005886">
    <property type="term" value="C:plasma membrane"/>
    <property type="evidence" value="ECO:0007669"/>
    <property type="project" value="TreeGrafter"/>
</dbReference>
<keyword evidence="4 5" id="KW-0472">Membrane</keyword>
<dbReference type="InterPro" id="IPR011701">
    <property type="entry name" value="MFS"/>
</dbReference>
<dbReference type="OrthoDB" id="268400at2759"/>
<accession>A0A0F7TGK2</accession>
<dbReference type="SUPFAM" id="SSF103473">
    <property type="entry name" value="MFS general substrate transporter"/>
    <property type="match status" value="1"/>
</dbReference>
<dbReference type="STRING" id="104259.A0A0F7TGK2"/>
<evidence type="ECO:0000256" key="1">
    <source>
        <dbReference type="ARBA" id="ARBA00004141"/>
    </source>
</evidence>